<gene>
    <name evidence="1" type="ORF">NMOB1V02_LOCUS4012</name>
</gene>
<evidence type="ECO:0000313" key="2">
    <source>
        <dbReference type="Proteomes" id="UP000678499"/>
    </source>
</evidence>
<sequence>MKPVLLKLFLTRGILKGVVLGRFNANLSRELQKESENDCEHTCHGSAEKVSCVDGKCVCATREIFKINTFNSGEAEEIHCYECVAGTDATHDCSRTVGLLTVCNADTGCFFDVDGSKGEILSRGCLNNEEYRPDPACALRTRVCQRLETSARASMRCTCAVDKCNSMLAVLPFF</sequence>
<dbReference type="EMBL" id="CAJPEX010000581">
    <property type="protein sequence ID" value="CAG0916392.1"/>
    <property type="molecule type" value="Genomic_DNA"/>
</dbReference>
<dbReference type="AlphaFoldDB" id="A0A7R9BLJ5"/>
<accession>A0A7R9BLJ5</accession>
<dbReference type="EMBL" id="OA882618">
    <property type="protein sequence ID" value="CAD7276240.1"/>
    <property type="molecule type" value="Genomic_DNA"/>
</dbReference>
<reference evidence="1" key="1">
    <citation type="submission" date="2020-11" db="EMBL/GenBank/DDBJ databases">
        <authorList>
            <person name="Tran Van P."/>
        </authorList>
    </citation>
    <scope>NUCLEOTIDE SEQUENCE</scope>
</reference>
<name>A0A7R9BLJ5_9CRUS</name>
<dbReference type="Proteomes" id="UP000678499">
    <property type="component" value="Unassembled WGS sequence"/>
</dbReference>
<keyword evidence="2" id="KW-1185">Reference proteome</keyword>
<proteinExistence type="predicted"/>
<protein>
    <submittedName>
        <fullName evidence="1">Uncharacterized protein</fullName>
    </submittedName>
</protein>
<organism evidence="1">
    <name type="scientific">Notodromas monacha</name>
    <dbReference type="NCBI Taxonomy" id="399045"/>
    <lineage>
        <taxon>Eukaryota</taxon>
        <taxon>Metazoa</taxon>
        <taxon>Ecdysozoa</taxon>
        <taxon>Arthropoda</taxon>
        <taxon>Crustacea</taxon>
        <taxon>Oligostraca</taxon>
        <taxon>Ostracoda</taxon>
        <taxon>Podocopa</taxon>
        <taxon>Podocopida</taxon>
        <taxon>Cypridocopina</taxon>
        <taxon>Cypridoidea</taxon>
        <taxon>Cyprididae</taxon>
        <taxon>Notodromas</taxon>
    </lineage>
</organism>
<evidence type="ECO:0000313" key="1">
    <source>
        <dbReference type="EMBL" id="CAD7276240.1"/>
    </source>
</evidence>